<dbReference type="EMBL" id="QOWE01000003">
    <property type="protein sequence ID" value="RCR70864.1"/>
    <property type="molecule type" value="Genomic_DNA"/>
</dbReference>
<keyword evidence="1" id="KW-0472">Membrane</keyword>
<reference evidence="2 3" key="1">
    <citation type="submission" date="2018-07" db="EMBL/GenBank/DDBJ databases">
        <title>Genome analysis of Larkinella rosea.</title>
        <authorList>
            <person name="Zhou Z."/>
            <person name="Wang G."/>
        </authorList>
    </citation>
    <scope>NUCLEOTIDE SEQUENCE [LARGE SCALE GENOMIC DNA]</scope>
    <source>
        <strain evidence="3">zzj9</strain>
    </source>
</reference>
<comment type="caution">
    <text evidence="2">The sequence shown here is derived from an EMBL/GenBank/DDBJ whole genome shotgun (WGS) entry which is preliminary data.</text>
</comment>
<keyword evidence="3" id="KW-1185">Reference proteome</keyword>
<keyword evidence="1" id="KW-1133">Transmembrane helix</keyword>
<feature type="transmembrane region" description="Helical" evidence="1">
    <location>
        <begin position="172"/>
        <end position="194"/>
    </location>
</feature>
<dbReference type="OrthoDB" id="924213at2"/>
<feature type="transmembrane region" description="Helical" evidence="1">
    <location>
        <begin position="64"/>
        <end position="84"/>
    </location>
</feature>
<feature type="transmembrane region" description="Helical" evidence="1">
    <location>
        <begin position="351"/>
        <end position="369"/>
    </location>
</feature>
<feature type="transmembrane region" description="Helical" evidence="1">
    <location>
        <begin position="145"/>
        <end position="165"/>
    </location>
</feature>
<feature type="transmembrane region" description="Helical" evidence="1">
    <location>
        <begin position="443"/>
        <end position="463"/>
    </location>
</feature>
<feature type="transmembrane region" description="Helical" evidence="1">
    <location>
        <begin position="272"/>
        <end position="297"/>
    </location>
</feature>
<gene>
    <name evidence="2" type="ORF">DUE52_04545</name>
</gene>
<feature type="transmembrane region" description="Helical" evidence="1">
    <location>
        <begin position="12"/>
        <end position="44"/>
    </location>
</feature>
<feature type="transmembrane region" description="Helical" evidence="1">
    <location>
        <begin position="119"/>
        <end position="139"/>
    </location>
</feature>
<dbReference type="Proteomes" id="UP000253383">
    <property type="component" value="Unassembled WGS sequence"/>
</dbReference>
<dbReference type="AlphaFoldDB" id="A0A368JW23"/>
<dbReference type="RefSeq" id="WP_114404780.1">
    <property type="nucleotide sequence ID" value="NZ_QOWE01000003.1"/>
</dbReference>
<keyword evidence="1" id="KW-0812">Transmembrane</keyword>
<feature type="transmembrane region" description="Helical" evidence="1">
    <location>
        <begin position="381"/>
        <end position="400"/>
    </location>
</feature>
<evidence type="ECO:0000256" key="1">
    <source>
        <dbReference type="SAM" id="Phobius"/>
    </source>
</evidence>
<organism evidence="2 3">
    <name type="scientific">Larkinella punicea</name>
    <dbReference type="NCBI Taxonomy" id="2315727"/>
    <lineage>
        <taxon>Bacteria</taxon>
        <taxon>Pseudomonadati</taxon>
        <taxon>Bacteroidota</taxon>
        <taxon>Cytophagia</taxon>
        <taxon>Cytophagales</taxon>
        <taxon>Spirosomataceae</taxon>
        <taxon>Larkinella</taxon>
    </lineage>
</organism>
<accession>A0A368JW23</accession>
<proteinExistence type="predicted"/>
<evidence type="ECO:0000313" key="2">
    <source>
        <dbReference type="EMBL" id="RCR70864.1"/>
    </source>
</evidence>
<feature type="transmembrane region" description="Helical" evidence="1">
    <location>
        <begin position="309"/>
        <end position="331"/>
    </location>
</feature>
<name>A0A368JW23_9BACT</name>
<protein>
    <submittedName>
        <fullName evidence="2">Uncharacterized protein</fullName>
    </submittedName>
</protein>
<feature type="transmembrane region" description="Helical" evidence="1">
    <location>
        <begin position="412"/>
        <end position="431"/>
    </location>
</feature>
<evidence type="ECO:0000313" key="3">
    <source>
        <dbReference type="Proteomes" id="UP000253383"/>
    </source>
</evidence>
<sequence>MKIDRFTLVSLGYLYVPVCLFLVFWIIPLIALPLLILVTLGVWQFVRQPVFSTESPVPFSRTEWLVLATGALFWTWVSGIGAFVPQYGDYDKHNLLFHDLITRPWPVLYQNLRLDNPFLCYYIAYYLPTAVIAKAAHLSFQSAEWISFLWGWLGILLAFGWAARLSKLLRTWIAVGLPFLSGVEVAFRLVWSLFIDFNWDAARWLTAVFTNQVPGYTRYETPRLAFSNHNWAQSLDPAPLVMQLQAVPQHALGGWIAIGLIVHWQRRNASPVALAFVVAATLLWSPFVSIGLGLWLLFTQRSVFTVSAWLHPVFLGNCLAICALLGFFYQAHEPIPDSGFLIEAFNTPADVVLYVLFWGLQLWVGAFLYRWYNRQTSENSVWVKAAFTAALSIQLLSLIYMGRWNDFQNRTIIPAQFVYYLALANGLVHWYRSSKRTTAGWVFAVWVMIGLYVPLRVLAYKVWSVHVPQPIERSMGNATTNFGEADMSCMKPHETFDADADYALQYVGKRESFFYRYLLRK</sequence>